<evidence type="ECO:0000313" key="2">
    <source>
        <dbReference type="Proteomes" id="UP000732399"/>
    </source>
</evidence>
<name>A0ABX1CN89_9SPHN</name>
<dbReference type="Proteomes" id="UP000732399">
    <property type="component" value="Unassembled WGS sequence"/>
</dbReference>
<protein>
    <submittedName>
        <fullName evidence="1">Uncharacterized protein</fullName>
    </submittedName>
</protein>
<accession>A0ABX1CN89</accession>
<reference evidence="1 2" key="1">
    <citation type="submission" date="2020-03" db="EMBL/GenBank/DDBJ databases">
        <authorList>
            <person name="Wang L."/>
            <person name="He N."/>
            <person name="Li Y."/>
            <person name="Fang Y."/>
            <person name="Zhang F."/>
        </authorList>
    </citation>
    <scope>NUCLEOTIDE SEQUENCE [LARGE SCALE GENOMIC DNA]</scope>
    <source>
        <strain evidence="1 2">36D10-4-7</strain>
    </source>
</reference>
<evidence type="ECO:0000313" key="1">
    <source>
        <dbReference type="EMBL" id="NJR77812.1"/>
    </source>
</evidence>
<organism evidence="1 2">
    <name type="scientific">Sphingomonas corticis</name>
    <dbReference type="NCBI Taxonomy" id="2722791"/>
    <lineage>
        <taxon>Bacteria</taxon>
        <taxon>Pseudomonadati</taxon>
        <taxon>Pseudomonadota</taxon>
        <taxon>Alphaproteobacteria</taxon>
        <taxon>Sphingomonadales</taxon>
        <taxon>Sphingomonadaceae</taxon>
        <taxon>Sphingomonas</taxon>
    </lineage>
</organism>
<comment type="caution">
    <text evidence="1">The sequence shown here is derived from an EMBL/GenBank/DDBJ whole genome shotgun (WGS) entry which is preliminary data.</text>
</comment>
<dbReference type="EMBL" id="JAAVJH010000002">
    <property type="protein sequence ID" value="NJR77812.1"/>
    <property type="molecule type" value="Genomic_DNA"/>
</dbReference>
<dbReference type="RefSeq" id="WP_168133331.1">
    <property type="nucleotide sequence ID" value="NZ_JAAVJH010000002.1"/>
</dbReference>
<proteinExistence type="predicted"/>
<gene>
    <name evidence="1" type="ORF">HBH26_04170</name>
</gene>
<sequence>MILFALAAAVLTPDGWGTLRIGMTRRAVVRALGAPHGGGVTGPEPARCEEFHPRRAPAGLIVMIEDGRLTRIAATRPGLATAAGVAVGDPAARVRRAYPRGLRRAAHTYADPPAADLTWWRDKRRGIHYEVGENGRIASIRVGEAAIRYVEGCL</sequence>
<keyword evidence="2" id="KW-1185">Reference proteome</keyword>